<evidence type="ECO:0000313" key="3">
    <source>
        <dbReference type="Proteomes" id="UP000643810"/>
    </source>
</evidence>
<name>A0ABR7GHW6_9FIRM</name>
<proteinExistence type="predicted"/>
<evidence type="ECO:0000256" key="1">
    <source>
        <dbReference type="SAM" id="Phobius"/>
    </source>
</evidence>
<keyword evidence="3" id="KW-1185">Reference proteome</keyword>
<organism evidence="2 3">
    <name type="scientific">Roseburia lenta</name>
    <dbReference type="NCBI Taxonomy" id="2763061"/>
    <lineage>
        <taxon>Bacteria</taxon>
        <taxon>Bacillati</taxon>
        <taxon>Bacillota</taxon>
        <taxon>Clostridia</taxon>
        <taxon>Lachnospirales</taxon>
        <taxon>Lachnospiraceae</taxon>
        <taxon>Roseburia</taxon>
    </lineage>
</organism>
<dbReference type="RefSeq" id="WP_118281767.1">
    <property type="nucleotide sequence ID" value="NZ_JACOPG010000003.1"/>
</dbReference>
<gene>
    <name evidence="2" type="ORF">H8R94_09720</name>
</gene>
<sequence>MSKKTKIVVFHLKELIYTAVFAGLGVLLVILLCWMFSSHEKPEPVQETIYMPGVYTAGFTMNDSAIEVQVVVDSNHINDISFVNLEESVATMYPLMQPALSNISQQIYESQSLDNITYEANNQYTTEVLMMAIEDALDHAKIKP</sequence>
<keyword evidence="1" id="KW-0472">Membrane</keyword>
<keyword evidence="1" id="KW-1133">Transmembrane helix</keyword>
<dbReference type="EMBL" id="JACOPG010000003">
    <property type="protein sequence ID" value="MBC5686877.1"/>
    <property type="molecule type" value="Genomic_DNA"/>
</dbReference>
<dbReference type="Proteomes" id="UP000643810">
    <property type="component" value="Unassembled WGS sequence"/>
</dbReference>
<keyword evidence="1" id="KW-0812">Transmembrane</keyword>
<reference evidence="2 3" key="1">
    <citation type="submission" date="2020-08" db="EMBL/GenBank/DDBJ databases">
        <title>Genome public.</title>
        <authorList>
            <person name="Liu C."/>
            <person name="Sun Q."/>
        </authorList>
    </citation>
    <scope>NUCLEOTIDE SEQUENCE [LARGE SCALE GENOMIC DNA]</scope>
    <source>
        <strain evidence="2 3">NSJ-9</strain>
    </source>
</reference>
<evidence type="ECO:0008006" key="4">
    <source>
        <dbReference type="Google" id="ProtNLM"/>
    </source>
</evidence>
<feature type="transmembrane region" description="Helical" evidence="1">
    <location>
        <begin position="15"/>
        <end position="36"/>
    </location>
</feature>
<accession>A0ABR7GHW6</accession>
<evidence type="ECO:0000313" key="2">
    <source>
        <dbReference type="EMBL" id="MBC5686877.1"/>
    </source>
</evidence>
<comment type="caution">
    <text evidence="2">The sequence shown here is derived from an EMBL/GenBank/DDBJ whole genome shotgun (WGS) entry which is preliminary data.</text>
</comment>
<protein>
    <recommendedName>
        <fullName evidence="4">FMN-binding protein</fullName>
    </recommendedName>
</protein>